<dbReference type="EMBL" id="KN847900">
    <property type="protein sequence ID" value="KIR41556.1"/>
    <property type="molecule type" value="Genomic_DNA"/>
</dbReference>
<keyword evidence="5" id="KW-1185">Reference proteome</keyword>
<evidence type="ECO:0000313" key="4">
    <source>
        <dbReference type="EMBL" id="KIR41556.1"/>
    </source>
</evidence>
<protein>
    <submittedName>
        <fullName evidence="4">Uncharacterized protein</fullName>
    </submittedName>
</protein>
<organism evidence="4 5">
    <name type="scientific">Cryptococcus deuterogattii Ram5</name>
    <dbReference type="NCBI Taxonomy" id="1296110"/>
    <lineage>
        <taxon>Eukaryota</taxon>
        <taxon>Fungi</taxon>
        <taxon>Dikarya</taxon>
        <taxon>Basidiomycota</taxon>
        <taxon>Agaricomycotina</taxon>
        <taxon>Tremellomycetes</taxon>
        <taxon>Tremellales</taxon>
        <taxon>Cryptococcaceae</taxon>
        <taxon>Cryptococcus</taxon>
        <taxon>Cryptococcus gattii species complex</taxon>
    </lineage>
</organism>
<dbReference type="OrthoDB" id="20582at2759"/>
<keyword evidence="3" id="KW-0539">Nucleus</keyword>
<accession>A0A0D0V2D8</accession>
<gene>
    <name evidence="4" type="ORF">I313_02687</name>
</gene>
<evidence type="ECO:0000256" key="3">
    <source>
        <dbReference type="ARBA" id="ARBA00023242"/>
    </source>
</evidence>
<comment type="similarity">
    <text evidence="2">Belongs to the THOC5 family.</text>
</comment>
<dbReference type="AlphaFoldDB" id="A0A0D0V2D8"/>
<evidence type="ECO:0000313" key="5">
    <source>
        <dbReference type="Proteomes" id="UP000053392"/>
    </source>
</evidence>
<evidence type="ECO:0000256" key="2">
    <source>
        <dbReference type="ARBA" id="ARBA00008044"/>
    </source>
</evidence>
<dbReference type="HOGENOM" id="CLU_1194834_0_0_1"/>
<name>A0A0D0V2D8_9TREE</name>
<proteinExistence type="inferred from homology"/>
<dbReference type="Pfam" id="PF09766">
    <property type="entry name" value="FmiP_Thoc5"/>
    <property type="match status" value="1"/>
</dbReference>
<reference evidence="4 5" key="1">
    <citation type="submission" date="2015-01" db="EMBL/GenBank/DDBJ databases">
        <title>The Genome Sequence of Cryptococcus gattii Ram5.</title>
        <authorList>
            <consortium name="The Broad Institute Genomics Platform"/>
            <person name="Cuomo C."/>
            <person name="Litvintseva A."/>
            <person name="Chen Y."/>
            <person name="Heitman J."/>
            <person name="Sun S."/>
            <person name="Springer D."/>
            <person name="Dromer F."/>
            <person name="Young S."/>
            <person name="Zeng Q."/>
            <person name="Gargeya S."/>
            <person name="Abouelleil A."/>
            <person name="Alvarado L."/>
            <person name="Chapman S.B."/>
            <person name="Gainer-Dewar J."/>
            <person name="Goldberg J."/>
            <person name="Griggs A."/>
            <person name="Gujja S."/>
            <person name="Hansen M."/>
            <person name="Howarth C."/>
            <person name="Imamovic A."/>
            <person name="Larimer J."/>
            <person name="Murphy C."/>
            <person name="Naylor J."/>
            <person name="Pearson M."/>
            <person name="Priest M."/>
            <person name="Roberts A."/>
            <person name="Saif S."/>
            <person name="Shea T."/>
            <person name="Sykes S."/>
            <person name="Wortman J."/>
            <person name="Nusbaum C."/>
            <person name="Birren B."/>
        </authorList>
    </citation>
    <scope>NUCLEOTIDE SEQUENCE [LARGE SCALE GENOMIC DNA]</scope>
    <source>
        <strain evidence="4 5">Ram5</strain>
    </source>
</reference>
<dbReference type="GO" id="GO:0005634">
    <property type="term" value="C:nucleus"/>
    <property type="evidence" value="ECO:0007669"/>
    <property type="project" value="UniProtKB-SubCell"/>
</dbReference>
<comment type="subcellular location">
    <subcellularLocation>
        <location evidence="1">Nucleus</location>
    </subcellularLocation>
</comment>
<evidence type="ECO:0000256" key="1">
    <source>
        <dbReference type="ARBA" id="ARBA00004123"/>
    </source>
</evidence>
<dbReference type="Proteomes" id="UP000053392">
    <property type="component" value="Unassembled WGS sequence"/>
</dbReference>
<dbReference type="InterPro" id="IPR019163">
    <property type="entry name" value="THO_Thoc5"/>
</dbReference>
<sequence>MAIPHTIQEQHPADPLLLLPIPEKLPPSPLPALPSLISAFDPYIDASKASSSSPEDESIALPVLTSSMRQITRNAQVLLNAARLSAAEAREELDGVDVKLREVEYERNRVREETQRCMDYESVELFLLCFGMVGKVQTDRIVFSRSAHEPIDLPDVETFLASVDQSVLDTLPPKDDEGYEYALTILQLEHELEEILKREAQVAQLTKDRDAYIRAKKEIKIKTDAVDVHLAGFARTANAVGSKVKDVAEVQAPSVSGPSAS</sequence>